<reference evidence="1" key="1">
    <citation type="submission" date="2021-03" db="EMBL/GenBank/DDBJ databases">
        <title>Draft genome sequence of rust myrtle Austropuccinia psidii MF-1, a brazilian biotype.</title>
        <authorList>
            <person name="Quecine M.C."/>
            <person name="Pachon D.M.R."/>
            <person name="Bonatelli M.L."/>
            <person name="Correr F.H."/>
            <person name="Franceschini L.M."/>
            <person name="Leite T.F."/>
            <person name="Margarido G.R.A."/>
            <person name="Almeida C.A."/>
            <person name="Ferrarezi J.A."/>
            <person name="Labate C.A."/>
        </authorList>
    </citation>
    <scope>NUCLEOTIDE SEQUENCE</scope>
    <source>
        <strain evidence="1">MF-1</strain>
    </source>
</reference>
<evidence type="ECO:0000313" key="1">
    <source>
        <dbReference type="EMBL" id="MBW0515630.1"/>
    </source>
</evidence>
<proteinExistence type="predicted"/>
<sequence length="148" mass="17022">MRISLKKCNFVFEELKELGHIISCLSLGNDKNKVAEVFLKPIPKNKKEMMPFVGFSSYYTPHLKDFDILAKSLYSICDQQTVFEMTQERIEAYVNTRKSLTEGPLFRMPDWNIPFKFYIAACGYGLGAALHQLQIIDDKPIEGPVCYI</sequence>
<accession>A0A9Q3EAJ7</accession>
<dbReference type="EMBL" id="AVOT02024744">
    <property type="protein sequence ID" value="MBW0515630.1"/>
    <property type="molecule type" value="Genomic_DNA"/>
</dbReference>
<dbReference type="OrthoDB" id="5593162at2759"/>
<keyword evidence="2" id="KW-1185">Reference proteome</keyword>
<dbReference type="Proteomes" id="UP000765509">
    <property type="component" value="Unassembled WGS sequence"/>
</dbReference>
<dbReference type="InterPro" id="IPR043128">
    <property type="entry name" value="Rev_trsase/Diguanyl_cyclase"/>
</dbReference>
<dbReference type="Gene3D" id="3.30.70.270">
    <property type="match status" value="1"/>
</dbReference>
<dbReference type="PANTHER" id="PTHR37984">
    <property type="entry name" value="PROTEIN CBG26694"/>
    <property type="match status" value="1"/>
</dbReference>
<dbReference type="InterPro" id="IPR050951">
    <property type="entry name" value="Retrovirus_Pol_polyprotein"/>
</dbReference>
<evidence type="ECO:0000313" key="2">
    <source>
        <dbReference type="Proteomes" id="UP000765509"/>
    </source>
</evidence>
<protein>
    <recommendedName>
        <fullName evidence="3">DNA-directed DNA polymerase</fullName>
    </recommendedName>
</protein>
<name>A0A9Q3EAJ7_9BASI</name>
<evidence type="ECO:0008006" key="3">
    <source>
        <dbReference type="Google" id="ProtNLM"/>
    </source>
</evidence>
<organism evidence="1 2">
    <name type="scientific">Austropuccinia psidii MF-1</name>
    <dbReference type="NCBI Taxonomy" id="1389203"/>
    <lineage>
        <taxon>Eukaryota</taxon>
        <taxon>Fungi</taxon>
        <taxon>Dikarya</taxon>
        <taxon>Basidiomycota</taxon>
        <taxon>Pucciniomycotina</taxon>
        <taxon>Pucciniomycetes</taxon>
        <taxon>Pucciniales</taxon>
        <taxon>Sphaerophragmiaceae</taxon>
        <taxon>Austropuccinia</taxon>
    </lineage>
</organism>
<dbReference type="AlphaFoldDB" id="A0A9Q3EAJ7"/>
<dbReference type="SUPFAM" id="SSF56672">
    <property type="entry name" value="DNA/RNA polymerases"/>
    <property type="match status" value="1"/>
</dbReference>
<comment type="caution">
    <text evidence="1">The sequence shown here is derived from an EMBL/GenBank/DDBJ whole genome shotgun (WGS) entry which is preliminary data.</text>
</comment>
<gene>
    <name evidence="1" type="ORF">O181_055345</name>
</gene>
<dbReference type="PANTHER" id="PTHR37984:SF5">
    <property type="entry name" value="PROTEIN NYNRIN-LIKE"/>
    <property type="match status" value="1"/>
</dbReference>
<dbReference type="InterPro" id="IPR043502">
    <property type="entry name" value="DNA/RNA_pol_sf"/>
</dbReference>